<proteinExistence type="predicted"/>
<dbReference type="AlphaFoldDB" id="A0A2R5GPS8"/>
<accession>A0A2R5GPS8</accession>
<sequence length="87" mass="10022">MDEDDTVDDKALELCKGTWDDPFILRKVTSNTIIEVITEFLLKLRLSDRSECKGFFGIVAERLRRDDLFGRFAYEFPVPLGGVSIDY</sequence>
<dbReference type="InParanoid" id="A0A2R5GPS8"/>
<reference evidence="1 2" key="1">
    <citation type="submission" date="2017-12" db="EMBL/GenBank/DDBJ databases">
        <title>Sequencing, de novo assembly and annotation of complete genome of a new Thraustochytrid species, strain FCC1311.</title>
        <authorList>
            <person name="Sedici K."/>
            <person name="Godart F."/>
            <person name="Aiese Cigliano R."/>
            <person name="Sanseverino W."/>
            <person name="Barakat M."/>
            <person name="Ortet P."/>
            <person name="Marechal E."/>
            <person name="Cagnac O."/>
            <person name="Amato A."/>
        </authorList>
    </citation>
    <scope>NUCLEOTIDE SEQUENCE [LARGE SCALE GENOMIC DNA]</scope>
</reference>
<evidence type="ECO:0000313" key="1">
    <source>
        <dbReference type="EMBL" id="GBG32867.1"/>
    </source>
</evidence>
<gene>
    <name evidence="1" type="ORF">FCC1311_090922</name>
</gene>
<evidence type="ECO:0000313" key="2">
    <source>
        <dbReference type="Proteomes" id="UP000241890"/>
    </source>
</evidence>
<comment type="caution">
    <text evidence="1">The sequence shown here is derived from an EMBL/GenBank/DDBJ whole genome shotgun (WGS) entry which is preliminary data.</text>
</comment>
<dbReference type="Proteomes" id="UP000241890">
    <property type="component" value="Unassembled WGS sequence"/>
</dbReference>
<name>A0A2R5GPS8_9STRA</name>
<protein>
    <submittedName>
        <fullName evidence="1">Uncharacterized protein</fullName>
    </submittedName>
</protein>
<dbReference type="EMBL" id="BEYU01000134">
    <property type="protein sequence ID" value="GBG32867.1"/>
    <property type="molecule type" value="Genomic_DNA"/>
</dbReference>
<organism evidence="1 2">
    <name type="scientific">Hondaea fermentalgiana</name>
    <dbReference type="NCBI Taxonomy" id="2315210"/>
    <lineage>
        <taxon>Eukaryota</taxon>
        <taxon>Sar</taxon>
        <taxon>Stramenopiles</taxon>
        <taxon>Bigyra</taxon>
        <taxon>Labyrinthulomycetes</taxon>
        <taxon>Thraustochytrida</taxon>
        <taxon>Thraustochytriidae</taxon>
        <taxon>Hondaea</taxon>
    </lineage>
</organism>
<keyword evidence="2" id="KW-1185">Reference proteome</keyword>